<name>A0A7S4L993_9EUKA</name>
<evidence type="ECO:0000313" key="1">
    <source>
        <dbReference type="EMBL" id="CAE2319199.1"/>
    </source>
</evidence>
<dbReference type="EMBL" id="HBKR01026413">
    <property type="protein sequence ID" value="CAE2319199.1"/>
    <property type="molecule type" value="Transcribed_RNA"/>
</dbReference>
<reference evidence="1" key="1">
    <citation type="submission" date="2021-01" db="EMBL/GenBank/DDBJ databases">
        <authorList>
            <person name="Corre E."/>
            <person name="Pelletier E."/>
            <person name="Niang G."/>
            <person name="Scheremetjew M."/>
            <person name="Finn R."/>
            <person name="Kale V."/>
            <person name="Holt S."/>
            <person name="Cochrane G."/>
            <person name="Meng A."/>
            <person name="Brown T."/>
            <person name="Cohen L."/>
        </authorList>
    </citation>
    <scope>NUCLEOTIDE SEQUENCE</scope>
    <source>
        <strain evidence="1">SoJaBio B1-5/56/2</strain>
    </source>
</reference>
<dbReference type="AlphaFoldDB" id="A0A7S4L993"/>
<proteinExistence type="predicted"/>
<organism evidence="1">
    <name type="scientific">Paramoeba aestuarina</name>
    <dbReference type="NCBI Taxonomy" id="180227"/>
    <lineage>
        <taxon>Eukaryota</taxon>
        <taxon>Amoebozoa</taxon>
        <taxon>Discosea</taxon>
        <taxon>Flabellinia</taxon>
        <taxon>Dactylopodida</taxon>
        <taxon>Paramoebidae</taxon>
        <taxon>Paramoeba</taxon>
    </lineage>
</organism>
<protein>
    <submittedName>
        <fullName evidence="1">Uncharacterized protein</fullName>
    </submittedName>
</protein>
<accession>A0A7S4L993</accession>
<gene>
    <name evidence="1" type="ORF">NAES01612_LOCUS17315</name>
</gene>
<sequence length="199" mass="23168">MGQLLADLREAQEEFLLQMHSRDRTGEELLPLPGRQLCTEPVYFDEHQSMPQKASAEAFGPRYESIKSRRDKFEIAKRNIHRILKLLSETNVSNTPSSSSEERTKIFEESYIDFFRVLREIEKHGDDNDVPVIALLTSCMEIIFNMYGRANAEDTKIFMTEVTGKFLAPVFRHQQRLLHELKAEKKPLSVSHLCRNKRD</sequence>